<dbReference type="HOGENOM" id="CLU_2408881_0_0_9"/>
<protein>
    <submittedName>
        <fullName evidence="1">Uncharacterized protein</fullName>
    </submittedName>
</protein>
<keyword evidence="2" id="KW-1185">Reference proteome</keyword>
<proteinExistence type="predicted"/>
<dbReference type="Proteomes" id="UP000012589">
    <property type="component" value="Unassembled WGS sequence"/>
</dbReference>
<evidence type="ECO:0000313" key="1">
    <source>
        <dbReference type="EMBL" id="EMZ21389.1"/>
    </source>
</evidence>
<dbReference type="AlphaFoldDB" id="N2AAM8"/>
<organism evidence="1 2">
    <name type="scientific">Eubacterium plexicaudatum ASF492</name>
    <dbReference type="NCBI Taxonomy" id="1235802"/>
    <lineage>
        <taxon>Bacteria</taxon>
        <taxon>Bacillati</taxon>
        <taxon>Bacillota</taxon>
        <taxon>Clostridia</taxon>
        <taxon>Eubacteriales</taxon>
        <taxon>Eubacteriaceae</taxon>
        <taxon>Eubacterium</taxon>
    </lineage>
</organism>
<comment type="caution">
    <text evidence="1">The sequence shown here is derived from an EMBL/GenBank/DDBJ whole genome shotgun (WGS) entry which is preliminary data.</text>
</comment>
<sequence length="92" mass="11152">MKIIRYLKQLFGKYDPGYEYCIDLNTIKIPNHYKKHHINKIKWNKKLLYWMETGEFESIILLHRDFTLVDGYSSYLIAKKYDLAVVPVYFVD</sequence>
<name>N2AAM8_9FIRM</name>
<accession>N2AAM8</accession>
<dbReference type="PATRIC" id="fig|1235802.3.peg.4819"/>
<evidence type="ECO:0000313" key="2">
    <source>
        <dbReference type="Proteomes" id="UP000012589"/>
    </source>
</evidence>
<reference evidence="1 2" key="1">
    <citation type="journal article" date="2014" name="Genome Announc.">
        <title>Draft genome sequences of the altered schaedler flora, a defined bacterial community from gnotobiotic mice.</title>
        <authorList>
            <person name="Wannemuehler M.J."/>
            <person name="Overstreet A.M."/>
            <person name="Ward D.V."/>
            <person name="Phillips G.J."/>
        </authorList>
    </citation>
    <scope>NUCLEOTIDE SEQUENCE [LARGE SCALE GENOMIC DNA]</scope>
    <source>
        <strain evidence="1 2">ASF492</strain>
    </source>
</reference>
<dbReference type="EMBL" id="AQFT01000133">
    <property type="protein sequence ID" value="EMZ21389.1"/>
    <property type="molecule type" value="Genomic_DNA"/>
</dbReference>
<dbReference type="OrthoDB" id="2055027at2"/>
<gene>
    <name evidence="1" type="ORF">C823_04530</name>
</gene>
<dbReference type="STRING" id="1235802.C823_04530"/>